<evidence type="ECO:0000313" key="1">
    <source>
        <dbReference type="EMBL" id="KAK8502076.1"/>
    </source>
</evidence>
<proteinExistence type="predicted"/>
<dbReference type="InterPro" id="IPR007750">
    <property type="entry name" value="DUF674"/>
</dbReference>
<dbReference type="PANTHER" id="PTHR33103">
    <property type="entry name" value="OS01G0153900 PROTEIN"/>
    <property type="match status" value="1"/>
</dbReference>
<reference evidence="1 2" key="1">
    <citation type="journal article" date="2024" name="G3 (Bethesda)">
        <title>Genome assembly of Hibiscus sabdariffa L. provides insights into metabolisms of medicinal natural products.</title>
        <authorList>
            <person name="Kim T."/>
        </authorList>
    </citation>
    <scope>NUCLEOTIDE SEQUENCE [LARGE SCALE GENOMIC DNA]</scope>
    <source>
        <strain evidence="1">TK-2024</strain>
        <tissue evidence="1">Old leaves</tissue>
    </source>
</reference>
<dbReference type="EMBL" id="JBBPBM010000176">
    <property type="protein sequence ID" value="KAK8502076.1"/>
    <property type="molecule type" value="Genomic_DNA"/>
</dbReference>
<comment type="caution">
    <text evidence="1">The sequence shown here is derived from an EMBL/GenBank/DDBJ whole genome shotgun (WGS) entry which is preliminary data.</text>
</comment>
<organism evidence="1 2">
    <name type="scientific">Hibiscus sabdariffa</name>
    <name type="common">roselle</name>
    <dbReference type="NCBI Taxonomy" id="183260"/>
    <lineage>
        <taxon>Eukaryota</taxon>
        <taxon>Viridiplantae</taxon>
        <taxon>Streptophyta</taxon>
        <taxon>Embryophyta</taxon>
        <taxon>Tracheophyta</taxon>
        <taxon>Spermatophyta</taxon>
        <taxon>Magnoliopsida</taxon>
        <taxon>eudicotyledons</taxon>
        <taxon>Gunneridae</taxon>
        <taxon>Pentapetalae</taxon>
        <taxon>rosids</taxon>
        <taxon>malvids</taxon>
        <taxon>Malvales</taxon>
        <taxon>Malvaceae</taxon>
        <taxon>Malvoideae</taxon>
        <taxon>Hibiscus</taxon>
    </lineage>
</organism>
<name>A0ABR2B5E9_9ROSI</name>
<evidence type="ECO:0000313" key="2">
    <source>
        <dbReference type="Proteomes" id="UP001472677"/>
    </source>
</evidence>
<accession>A0ABR2B5E9</accession>
<protein>
    <submittedName>
        <fullName evidence="1">Uncharacterized protein</fullName>
    </submittedName>
</protein>
<dbReference type="Proteomes" id="UP001472677">
    <property type="component" value="Unassembled WGS sequence"/>
</dbReference>
<dbReference type="Pfam" id="PF05056">
    <property type="entry name" value="DUF674"/>
    <property type="match status" value="1"/>
</dbReference>
<keyword evidence="2" id="KW-1185">Reference proteome</keyword>
<gene>
    <name evidence="1" type="ORF">V6N12_012530</name>
</gene>
<dbReference type="PANTHER" id="PTHR33103:SF27">
    <property type="entry name" value="OS04G0594700 PROTEIN"/>
    <property type="match status" value="1"/>
</dbReference>
<sequence>MASETSTLSIKLLIDQSSNVVLLAEAGSDFVNTPHSLLKLPLGNIAQLADKHEILQPETFMPLRLRIRSLTWILQGLQDITYAAIGIVMNSMLGLAIMTLEDVAAGI</sequence>